<feature type="chain" id="PRO_5041986646" evidence="2">
    <location>
        <begin position="20"/>
        <end position="245"/>
    </location>
</feature>
<accession>A0AAD5KV22</accession>
<keyword evidence="4" id="KW-1185">Reference proteome</keyword>
<gene>
    <name evidence="3" type="ORF">GHT06_012112</name>
</gene>
<dbReference type="Proteomes" id="UP000820818">
    <property type="component" value="Linkage Group LG3"/>
</dbReference>
<sequence length="245" mass="26900">MKFYFVLVVAVVYINFVHSYPNGDIVQTREAPKGLMAQAGSRPANFDSPEFARLVLKCVPDGVWSMVKSCEEETTSKLNTSTPASVKIGPLRDHSEHSVDGTEKSASDKFLCDEDEYDKVLSDCILKKTGTVDESTGQFDMAKYVNYFENTTLSSEQKSSVMSSFKSCMTANLITPTLPIFIRWVESADKTEADAKGNFVSASYTLGCDITSLIQNGCSDASVGDSTIAWVLQQIQIGITKDNHH</sequence>
<dbReference type="EMBL" id="WJBH02000003">
    <property type="protein sequence ID" value="KAI9561156.1"/>
    <property type="molecule type" value="Genomic_DNA"/>
</dbReference>
<evidence type="ECO:0000313" key="3">
    <source>
        <dbReference type="EMBL" id="KAI9561156.1"/>
    </source>
</evidence>
<keyword evidence="2" id="KW-0732">Signal</keyword>
<name>A0AAD5KV22_9CRUS</name>
<protein>
    <submittedName>
        <fullName evidence="3">Uncharacterized protein</fullName>
    </submittedName>
</protein>
<organism evidence="3 4">
    <name type="scientific">Daphnia sinensis</name>
    <dbReference type="NCBI Taxonomy" id="1820382"/>
    <lineage>
        <taxon>Eukaryota</taxon>
        <taxon>Metazoa</taxon>
        <taxon>Ecdysozoa</taxon>
        <taxon>Arthropoda</taxon>
        <taxon>Crustacea</taxon>
        <taxon>Branchiopoda</taxon>
        <taxon>Diplostraca</taxon>
        <taxon>Cladocera</taxon>
        <taxon>Anomopoda</taxon>
        <taxon>Daphniidae</taxon>
        <taxon>Daphnia</taxon>
        <taxon>Daphnia similis group</taxon>
    </lineage>
</organism>
<evidence type="ECO:0000256" key="2">
    <source>
        <dbReference type="SAM" id="SignalP"/>
    </source>
</evidence>
<proteinExistence type="predicted"/>
<feature type="signal peptide" evidence="2">
    <location>
        <begin position="1"/>
        <end position="19"/>
    </location>
</feature>
<feature type="region of interest" description="Disordered" evidence="1">
    <location>
        <begin position="78"/>
        <end position="102"/>
    </location>
</feature>
<reference evidence="3 4" key="1">
    <citation type="submission" date="2022-05" db="EMBL/GenBank/DDBJ databases">
        <title>A multi-omics perspective on studying reproductive biology in Daphnia sinensis.</title>
        <authorList>
            <person name="Jia J."/>
        </authorList>
    </citation>
    <scope>NUCLEOTIDE SEQUENCE [LARGE SCALE GENOMIC DNA]</scope>
    <source>
        <strain evidence="3 4">WSL</strain>
    </source>
</reference>
<feature type="compositionally biased region" description="Basic and acidic residues" evidence="1">
    <location>
        <begin position="90"/>
        <end position="102"/>
    </location>
</feature>
<evidence type="ECO:0000256" key="1">
    <source>
        <dbReference type="SAM" id="MobiDB-lite"/>
    </source>
</evidence>
<comment type="caution">
    <text evidence="3">The sequence shown here is derived from an EMBL/GenBank/DDBJ whole genome shotgun (WGS) entry which is preliminary data.</text>
</comment>
<evidence type="ECO:0000313" key="4">
    <source>
        <dbReference type="Proteomes" id="UP000820818"/>
    </source>
</evidence>
<dbReference type="AlphaFoldDB" id="A0AAD5KV22"/>